<feature type="domain" description="HAMP" evidence="11">
    <location>
        <begin position="153"/>
        <end position="205"/>
    </location>
</feature>
<reference evidence="12 13" key="1">
    <citation type="journal article" date="2023" name="Ecotoxicol. Environ. Saf.">
        <title>Mercury remediation potential of mercury-resistant strain Rheinheimera metallidurans sp. nov. isolated from a municipal waste dumping site.</title>
        <authorList>
            <person name="Yadav V."/>
            <person name="Manjhi A."/>
            <person name="Vadakedath N."/>
        </authorList>
    </citation>
    <scope>NUCLEOTIDE SEQUENCE [LARGE SCALE GENOMIC DNA]</scope>
    <source>
        <strain evidence="12 13">E-49</strain>
    </source>
</reference>
<dbReference type="SMART" id="SM00304">
    <property type="entry name" value="HAMP"/>
    <property type="match status" value="1"/>
</dbReference>
<dbReference type="InterPro" id="IPR003660">
    <property type="entry name" value="HAMP_dom"/>
</dbReference>
<feature type="transmembrane region" description="Helical" evidence="9">
    <location>
        <begin position="129"/>
        <end position="152"/>
    </location>
</feature>
<organism evidence="12 13">
    <name type="scientific">Rheinheimera muenzenbergensis</name>
    <dbReference type="NCBI Taxonomy" id="1193628"/>
    <lineage>
        <taxon>Bacteria</taxon>
        <taxon>Pseudomonadati</taxon>
        <taxon>Pseudomonadota</taxon>
        <taxon>Gammaproteobacteria</taxon>
        <taxon>Chromatiales</taxon>
        <taxon>Chromatiaceae</taxon>
        <taxon>Rheinheimera</taxon>
    </lineage>
</organism>
<dbReference type="InterPro" id="IPR036097">
    <property type="entry name" value="HisK_dim/P_sf"/>
</dbReference>
<dbReference type="Pfam" id="PF00672">
    <property type="entry name" value="HAMP"/>
    <property type="match status" value="1"/>
</dbReference>
<keyword evidence="12" id="KW-0489">Methyltransferase</keyword>
<dbReference type="Proteomes" id="UP001375382">
    <property type="component" value="Unassembled WGS sequence"/>
</dbReference>
<dbReference type="RefSeq" id="WP_335737623.1">
    <property type="nucleotide sequence ID" value="NZ_JALAAR010000021.1"/>
</dbReference>
<dbReference type="SUPFAM" id="SSF55874">
    <property type="entry name" value="ATPase domain of HSP90 chaperone/DNA topoisomerase II/histidine kinase"/>
    <property type="match status" value="1"/>
</dbReference>
<dbReference type="GO" id="GO:0008168">
    <property type="term" value="F:methyltransferase activity"/>
    <property type="evidence" value="ECO:0007669"/>
    <property type="project" value="UniProtKB-KW"/>
</dbReference>
<dbReference type="GO" id="GO:0005524">
    <property type="term" value="F:ATP binding"/>
    <property type="evidence" value="ECO:0007669"/>
    <property type="project" value="UniProtKB-KW"/>
</dbReference>
<keyword evidence="9" id="KW-0812">Transmembrane</keyword>
<keyword evidence="5" id="KW-0808">Transferase</keyword>
<dbReference type="Gene3D" id="3.30.565.10">
    <property type="entry name" value="Histidine kinase-like ATPase, C-terminal domain"/>
    <property type="match status" value="1"/>
</dbReference>
<evidence type="ECO:0000256" key="3">
    <source>
        <dbReference type="ARBA" id="ARBA00012438"/>
    </source>
</evidence>
<dbReference type="PANTHER" id="PTHR44936">
    <property type="entry name" value="SENSOR PROTEIN CREC"/>
    <property type="match status" value="1"/>
</dbReference>
<dbReference type="PROSITE" id="PS50109">
    <property type="entry name" value="HIS_KIN"/>
    <property type="match status" value="1"/>
</dbReference>
<dbReference type="EC" id="2.7.13.3" evidence="3"/>
<dbReference type="InterPro" id="IPR036890">
    <property type="entry name" value="HATPase_C_sf"/>
</dbReference>
<dbReference type="SUPFAM" id="SSF47384">
    <property type="entry name" value="Homodimeric domain of signal transducing histidine kinase"/>
    <property type="match status" value="1"/>
</dbReference>
<evidence type="ECO:0000256" key="6">
    <source>
        <dbReference type="ARBA" id="ARBA00022741"/>
    </source>
</evidence>
<evidence type="ECO:0000256" key="1">
    <source>
        <dbReference type="ARBA" id="ARBA00000085"/>
    </source>
</evidence>
<evidence type="ECO:0000256" key="8">
    <source>
        <dbReference type="ARBA" id="ARBA00022840"/>
    </source>
</evidence>
<evidence type="ECO:0000256" key="2">
    <source>
        <dbReference type="ARBA" id="ARBA00004370"/>
    </source>
</evidence>
<keyword evidence="9" id="KW-0472">Membrane</keyword>
<evidence type="ECO:0000313" key="12">
    <source>
        <dbReference type="EMBL" id="MEH8019225.1"/>
    </source>
</evidence>
<comment type="caution">
    <text evidence="12">The sequence shown here is derived from an EMBL/GenBank/DDBJ whole genome shotgun (WGS) entry which is preliminary data.</text>
</comment>
<keyword evidence="7" id="KW-0418">Kinase</keyword>
<evidence type="ECO:0000259" key="10">
    <source>
        <dbReference type="PROSITE" id="PS50109"/>
    </source>
</evidence>
<dbReference type="Pfam" id="PF02518">
    <property type="entry name" value="HATPase_c"/>
    <property type="match status" value="1"/>
</dbReference>
<dbReference type="Gene3D" id="6.10.340.10">
    <property type="match status" value="1"/>
</dbReference>
<protein>
    <recommendedName>
        <fullName evidence="3">histidine kinase</fullName>
        <ecNumber evidence="3">2.7.13.3</ecNumber>
    </recommendedName>
</protein>
<sequence>MSIRTVLFGGIIALLLLMALSQMALVYGFNQRLEQEISKQSEQLTRVVLQMTAEKLQPAAGQQPAEHSKTVQREIKVIELEADQLVIQRNLQTEMQQQLHQLTASDAPPQLKTWHVKSQQGVSPVVTDFMRYTLLLIALSTLMAIGLALWLAHRFMRPLDQLVLGFRALQQGQLGQTIEEQGLREYRYVAQQFNQMSSQLAQLAAQAQHAQQQQHLVELGEISRGMVHALRNPIHTLTLLLEQVALSDDATLRQRLADTAEQKMQQINRSLTALLTLSCADINRQQQVSLLAVLQDLMLEFSSASVQFQLAGDHDLSIAGAETELRTILHAVLSNAVEASPQGGVIKLTLDNKLRQICIEDQGAGLTDAIASQLFSPHCSSKAEGAGMGLYIAQRLLHRYYNGDISLQNRPRGGCRVCICFTAGESVTC</sequence>
<evidence type="ECO:0000256" key="9">
    <source>
        <dbReference type="SAM" id="Phobius"/>
    </source>
</evidence>
<name>A0ABU8CB70_9GAMM</name>
<dbReference type="InterPro" id="IPR003594">
    <property type="entry name" value="HATPase_dom"/>
</dbReference>
<evidence type="ECO:0000259" key="11">
    <source>
        <dbReference type="PROSITE" id="PS50885"/>
    </source>
</evidence>
<evidence type="ECO:0000256" key="4">
    <source>
        <dbReference type="ARBA" id="ARBA00022553"/>
    </source>
</evidence>
<dbReference type="GO" id="GO:0032259">
    <property type="term" value="P:methylation"/>
    <property type="evidence" value="ECO:0007669"/>
    <property type="project" value="UniProtKB-KW"/>
</dbReference>
<proteinExistence type="predicted"/>
<dbReference type="CDD" id="cd06225">
    <property type="entry name" value="HAMP"/>
    <property type="match status" value="1"/>
</dbReference>
<evidence type="ECO:0000256" key="5">
    <source>
        <dbReference type="ARBA" id="ARBA00022679"/>
    </source>
</evidence>
<feature type="domain" description="Histidine kinase" evidence="10">
    <location>
        <begin position="225"/>
        <end position="425"/>
    </location>
</feature>
<evidence type="ECO:0000256" key="7">
    <source>
        <dbReference type="ARBA" id="ARBA00022777"/>
    </source>
</evidence>
<dbReference type="InterPro" id="IPR005467">
    <property type="entry name" value="His_kinase_dom"/>
</dbReference>
<dbReference type="SMART" id="SM00387">
    <property type="entry name" value="HATPase_c"/>
    <property type="match status" value="1"/>
</dbReference>
<comment type="catalytic activity">
    <reaction evidence="1">
        <text>ATP + protein L-histidine = ADP + protein N-phospho-L-histidine.</text>
        <dbReference type="EC" id="2.7.13.3"/>
    </reaction>
</comment>
<comment type="subcellular location">
    <subcellularLocation>
        <location evidence="2">Membrane</location>
    </subcellularLocation>
</comment>
<dbReference type="PROSITE" id="PS50885">
    <property type="entry name" value="HAMP"/>
    <property type="match status" value="1"/>
</dbReference>
<dbReference type="EMBL" id="JALAAR010000021">
    <property type="protein sequence ID" value="MEH8019225.1"/>
    <property type="molecule type" value="Genomic_DNA"/>
</dbReference>
<evidence type="ECO:0000313" key="13">
    <source>
        <dbReference type="Proteomes" id="UP001375382"/>
    </source>
</evidence>
<keyword evidence="13" id="KW-1185">Reference proteome</keyword>
<gene>
    <name evidence="12" type="ORF">MN202_18460</name>
</gene>
<keyword evidence="9" id="KW-1133">Transmembrane helix</keyword>
<keyword evidence="8 12" id="KW-0067">ATP-binding</keyword>
<keyword evidence="6" id="KW-0547">Nucleotide-binding</keyword>
<keyword evidence="4" id="KW-0597">Phosphoprotein</keyword>
<dbReference type="PANTHER" id="PTHR44936:SF10">
    <property type="entry name" value="SENSOR PROTEIN RSTB"/>
    <property type="match status" value="1"/>
</dbReference>
<accession>A0ABU8CB70</accession>
<dbReference type="InterPro" id="IPR050980">
    <property type="entry name" value="2C_sensor_his_kinase"/>
</dbReference>